<keyword evidence="2" id="KW-0479">Metal-binding</keyword>
<dbReference type="EMBL" id="CAJNRD030001119">
    <property type="protein sequence ID" value="CAG5090634.1"/>
    <property type="molecule type" value="Genomic_DNA"/>
</dbReference>
<comment type="caution">
    <text evidence="7">The sequence shown here is derived from an EMBL/GenBank/DDBJ whole genome shotgun (WGS) entry which is preliminary data.</text>
</comment>
<evidence type="ECO:0000256" key="1">
    <source>
        <dbReference type="ARBA" id="ARBA00004123"/>
    </source>
</evidence>
<evidence type="ECO:0000313" key="7">
    <source>
        <dbReference type="EMBL" id="CAG5090634.1"/>
    </source>
</evidence>
<organism evidence="7 8">
    <name type="scientific">Cotesia congregata</name>
    <name type="common">Parasitoid wasp</name>
    <name type="synonym">Apanteles congregatus</name>
    <dbReference type="NCBI Taxonomy" id="51543"/>
    <lineage>
        <taxon>Eukaryota</taxon>
        <taxon>Metazoa</taxon>
        <taxon>Ecdysozoa</taxon>
        <taxon>Arthropoda</taxon>
        <taxon>Hexapoda</taxon>
        <taxon>Insecta</taxon>
        <taxon>Pterygota</taxon>
        <taxon>Neoptera</taxon>
        <taxon>Endopterygota</taxon>
        <taxon>Hymenoptera</taxon>
        <taxon>Apocrita</taxon>
        <taxon>Ichneumonoidea</taxon>
        <taxon>Braconidae</taxon>
        <taxon>Microgastrinae</taxon>
        <taxon>Cotesia</taxon>
    </lineage>
</organism>
<dbReference type="GO" id="GO:0046983">
    <property type="term" value="F:protein dimerization activity"/>
    <property type="evidence" value="ECO:0007669"/>
    <property type="project" value="InterPro"/>
</dbReference>
<comment type="subcellular location">
    <subcellularLocation>
        <location evidence="1">Nucleus</location>
    </subcellularLocation>
</comment>
<keyword evidence="4" id="KW-0862">Zinc</keyword>
<keyword evidence="5" id="KW-0539">Nucleus</keyword>
<evidence type="ECO:0000256" key="3">
    <source>
        <dbReference type="ARBA" id="ARBA00022771"/>
    </source>
</evidence>
<keyword evidence="8" id="KW-1185">Reference proteome</keyword>
<evidence type="ECO:0000313" key="8">
    <source>
        <dbReference type="Proteomes" id="UP000786811"/>
    </source>
</evidence>
<dbReference type="PANTHER" id="PTHR46481:SF10">
    <property type="entry name" value="ZINC FINGER BED DOMAIN-CONTAINING PROTEIN 39"/>
    <property type="match status" value="1"/>
</dbReference>
<feature type="domain" description="HAT C-terminal dimerisation" evidence="6">
    <location>
        <begin position="159"/>
        <end position="239"/>
    </location>
</feature>
<evidence type="ECO:0000256" key="2">
    <source>
        <dbReference type="ARBA" id="ARBA00022723"/>
    </source>
</evidence>
<dbReference type="SUPFAM" id="SSF53098">
    <property type="entry name" value="Ribonuclease H-like"/>
    <property type="match status" value="1"/>
</dbReference>
<dbReference type="InterPro" id="IPR012337">
    <property type="entry name" value="RNaseH-like_sf"/>
</dbReference>
<proteinExistence type="predicted"/>
<evidence type="ECO:0000256" key="5">
    <source>
        <dbReference type="ARBA" id="ARBA00023242"/>
    </source>
</evidence>
<keyword evidence="3" id="KW-0863">Zinc-finger</keyword>
<dbReference type="InterPro" id="IPR052035">
    <property type="entry name" value="ZnF_BED_domain_contain"/>
</dbReference>
<dbReference type="GO" id="GO:0005634">
    <property type="term" value="C:nucleus"/>
    <property type="evidence" value="ECO:0007669"/>
    <property type="project" value="UniProtKB-SubCell"/>
</dbReference>
<dbReference type="GO" id="GO:0008270">
    <property type="term" value="F:zinc ion binding"/>
    <property type="evidence" value="ECO:0007669"/>
    <property type="project" value="UniProtKB-KW"/>
</dbReference>
<dbReference type="Pfam" id="PF05699">
    <property type="entry name" value="Dimer_Tnp_hAT"/>
    <property type="match status" value="1"/>
</dbReference>
<dbReference type="OrthoDB" id="1271298at2759"/>
<dbReference type="Proteomes" id="UP000786811">
    <property type="component" value="Unassembled WGS sequence"/>
</dbReference>
<gene>
    <name evidence="7" type="ORF">HICCMSTLAB_LOCUS5702</name>
</gene>
<dbReference type="AlphaFoldDB" id="A0A8J2MRK6"/>
<protein>
    <recommendedName>
        <fullName evidence="6">HAT C-terminal dimerisation domain-containing protein</fullName>
    </recommendedName>
</protein>
<dbReference type="PANTHER" id="PTHR46481">
    <property type="entry name" value="ZINC FINGER BED DOMAIN-CONTAINING PROTEIN 4"/>
    <property type="match status" value="1"/>
</dbReference>
<accession>A0A8J2MRK6</accession>
<dbReference type="InterPro" id="IPR008906">
    <property type="entry name" value="HATC_C_dom"/>
</dbReference>
<sequence>MLIEVRDVLHPLWFATYEASADKHVTLSKCSPLNTNRLNPITTVGQDLKKRLMAEIKQIFSNIESVKVYHIATLLDPRYKKVGFQSILNCSRAITSVSSLIREQVKVSQNLAVECDCQLAIDDQQTSDKKKNFWDFLDLEAQSSNHYQDNDEAGGVSIELRQFLNRPLVDRNSTQDPLLVWKSIENEYPQVSTIAKRYLSIVASSTPCERLFSHTGLIANQIRSRLTPEHLNMLLFLKSVPESLWFS</sequence>
<name>A0A8J2MRK6_COTCN</name>
<evidence type="ECO:0000259" key="6">
    <source>
        <dbReference type="Pfam" id="PF05699"/>
    </source>
</evidence>
<evidence type="ECO:0000256" key="4">
    <source>
        <dbReference type="ARBA" id="ARBA00022833"/>
    </source>
</evidence>
<reference evidence="7" key="1">
    <citation type="submission" date="2021-04" db="EMBL/GenBank/DDBJ databases">
        <authorList>
            <person name="Chebbi M.A.C M."/>
        </authorList>
    </citation>
    <scope>NUCLEOTIDE SEQUENCE</scope>
</reference>